<gene>
    <name evidence="2" type="ORF">MICPUN_56899</name>
</gene>
<dbReference type="GeneID" id="8241688"/>
<evidence type="ECO:0000256" key="1">
    <source>
        <dbReference type="SAM" id="Phobius"/>
    </source>
</evidence>
<keyword evidence="3" id="KW-1185">Reference proteome</keyword>
<feature type="transmembrane region" description="Helical" evidence="1">
    <location>
        <begin position="20"/>
        <end position="39"/>
    </location>
</feature>
<keyword evidence="1" id="KW-0472">Membrane</keyword>
<evidence type="ECO:0000313" key="3">
    <source>
        <dbReference type="Proteomes" id="UP000002009"/>
    </source>
</evidence>
<dbReference type="RefSeq" id="XP_002500922.1">
    <property type="nucleotide sequence ID" value="XM_002500876.1"/>
</dbReference>
<dbReference type="KEGG" id="mis:MICPUN_56899"/>
<keyword evidence="1" id="KW-1133">Transmembrane helix</keyword>
<sequence>MAEADDDKKWYSKPNKRESLWGLGGMAIASSVAGIIYLVKREKDEKVDKK</sequence>
<dbReference type="InParanoid" id="C1E1J9"/>
<proteinExistence type="predicted"/>
<keyword evidence="1" id="KW-0812">Transmembrane</keyword>
<organism evidence="2 3">
    <name type="scientific">Micromonas commoda (strain RCC299 / NOUM17 / CCMP2709)</name>
    <name type="common">Picoplanktonic green alga</name>
    <dbReference type="NCBI Taxonomy" id="296587"/>
    <lineage>
        <taxon>Eukaryota</taxon>
        <taxon>Viridiplantae</taxon>
        <taxon>Chlorophyta</taxon>
        <taxon>Mamiellophyceae</taxon>
        <taxon>Mamiellales</taxon>
        <taxon>Mamiellaceae</taxon>
        <taxon>Micromonas</taxon>
    </lineage>
</organism>
<evidence type="ECO:0000313" key="2">
    <source>
        <dbReference type="EMBL" id="ACO62180.1"/>
    </source>
</evidence>
<protein>
    <submittedName>
        <fullName evidence="2">Uncharacterized protein</fullName>
    </submittedName>
</protein>
<dbReference type="EMBL" id="CP001324">
    <property type="protein sequence ID" value="ACO62180.1"/>
    <property type="molecule type" value="Genomic_DNA"/>
</dbReference>
<dbReference type="AlphaFoldDB" id="C1E1J9"/>
<reference evidence="2 3" key="1">
    <citation type="journal article" date="2009" name="Science">
        <title>Green evolution and dynamic adaptations revealed by genomes of the marine picoeukaryotes Micromonas.</title>
        <authorList>
            <person name="Worden A.Z."/>
            <person name="Lee J.H."/>
            <person name="Mock T."/>
            <person name="Rouze P."/>
            <person name="Simmons M.P."/>
            <person name="Aerts A.L."/>
            <person name="Allen A.E."/>
            <person name="Cuvelier M.L."/>
            <person name="Derelle E."/>
            <person name="Everett M.V."/>
            <person name="Foulon E."/>
            <person name="Grimwood J."/>
            <person name="Gundlach H."/>
            <person name="Henrissat B."/>
            <person name="Napoli C."/>
            <person name="McDonald S.M."/>
            <person name="Parker M.S."/>
            <person name="Rombauts S."/>
            <person name="Salamov A."/>
            <person name="Von Dassow P."/>
            <person name="Badger J.H."/>
            <person name="Coutinho P.M."/>
            <person name="Demir E."/>
            <person name="Dubchak I."/>
            <person name="Gentemann C."/>
            <person name="Eikrem W."/>
            <person name="Gready J.E."/>
            <person name="John U."/>
            <person name="Lanier W."/>
            <person name="Lindquist E.A."/>
            <person name="Lucas S."/>
            <person name="Mayer K.F."/>
            <person name="Moreau H."/>
            <person name="Not F."/>
            <person name="Otillar R."/>
            <person name="Panaud O."/>
            <person name="Pangilinan J."/>
            <person name="Paulsen I."/>
            <person name="Piegu B."/>
            <person name="Poliakov A."/>
            <person name="Robbens S."/>
            <person name="Schmutz J."/>
            <person name="Toulza E."/>
            <person name="Wyss T."/>
            <person name="Zelensky A."/>
            <person name="Zhou K."/>
            <person name="Armbrust E.V."/>
            <person name="Bhattacharya D."/>
            <person name="Goodenough U.W."/>
            <person name="Van de Peer Y."/>
            <person name="Grigoriev I.V."/>
        </authorList>
    </citation>
    <scope>NUCLEOTIDE SEQUENCE [LARGE SCALE GENOMIC DNA]</scope>
    <source>
        <strain evidence="3">RCC299 / NOUM17</strain>
    </source>
</reference>
<name>C1E1J9_MICCC</name>
<accession>C1E1J9</accession>
<dbReference type="Proteomes" id="UP000002009">
    <property type="component" value="Chromosome 3"/>
</dbReference>